<evidence type="ECO:0000256" key="1">
    <source>
        <dbReference type="SAM" id="MobiDB-lite"/>
    </source>
</evidence>
<gene>
    <name evidence="2" type="ORF">ABT272_12910</name>
</gene>
<reference evidence="2 3" key="1">
    <citation type="submission" date="2024-06" db="EMBL/GenBank/DDBJ databases">
        <title>The Natural Products Discovery Center: Release of the First 8490 Sequenced Strains for Exploring Actinobacteria Biosynthetic Diversity.</title>
        <authorList>
            <person name="Kalkreuter E."/>
            <person name="Kautsar S.A."/>
            <person name="Yang D."/>
            <person name="Bader C.D."/>
            <person name="Teijaro C.N."/>
            <person name="Fluegel L."/>
            <person name="Davis C.M."/>
            <person name="Simpson J.R."/>
            <person name="Lauterbach L."/>
            <person name="Steele A.D."/>
            <person name="Gui C."/>
            <person name="Meng S."/>
            <person name="Li G."/>
            <person name="Viehrig K."/>
            <person name="Ye F."/>
            <person name="Su P."/>
            <person name="Kiefer A.F."/>
            <person name="Nichols A."/>
            <person name="Cepeda A.J."/>
            <person name="Yan W."/>
            <person name="Fan B."/>
            <person name="Jiang Y."/>
            <person name="Adhikari A."/>
            <person name="Zheng C.-J."/>
            <person name="Schuster L."/>
            <person name="Cowan T.M."/>
            <person name="Smanski M.J."/>
            <person name="Chevrette M.G."/>
            <person name="De Carvalho L.P.S."/>
            <person name="Shen B."/>
        </authorList>
    </citation>
    <scope>NUCLEOTIDE SEQUENCE [LARGE SCALE GENOMIC DNA]</scope>
    <source>
        <strain evidence="2 3">NPDC001166</strain>
    </source>
</reference>
<evidence type="ECO:0000313" key="2">
    <source>
        <dbReference type="EMBL" id="MER6428633.1"/>
    </source>
</evidence>
<dbReference type="Gene3D" id="1.25.10.10">
    <property type="entry name" value="Leucine-rich Repeat Variant"/>
    <property type="match status" value="1"/>
</dbReference>
<organism evidence="2 3">
    <name type="scientific">Streptomyces sp. 900105245</name>
    <dbReference type="NCBI Taxonomy" id="3154379"/>
    <lineage>
        <taxon>Bacteria</taxon>
        <taxon>Bacillati</taxon>
        <taxon>Actinomycetota</taxon>
        <taxon>Actinomycetes</taxon>
        <taxon>Kitasatosporales</taxon>
        <taxon>Streptomycetaceae</taxon>
        <taxon>Streptomyces</taxon>
    </lineage>
</organism>
<comment type="caution">
    <text evidence="2">The sequence shown here is derived from an EMBL/GenBank/DDBJ whole genome shotgun (WGS) entry which is preliminary data.</text>
</comment>
<sequence>MTLDQEFAEPIDPAEVLAATHWGALEHAYGPADGVPEMLTGLTDMDEGVRSRALDDLHHVVHHQNTLYTATAPAALYVAGILGDARSLQSVEKDRHSFPGPMRAELLGWLDSVANEADDEAAAISRRFGFPPEDYPPFVEICRIRPQLFRATSAFLDDPDTHVREAAVSTCIPLLDDLRLLHHRVVLAPLLRNVLAASALWQYRERSIEALTTWGEDTTGLEVRQERYVFCDSEHKPSSWTDEPWGGYDTDPPF</sequence>
<dbReference type="EMBL" id="JBEPAZ010000008">
    <property type="protein sequence ID" value="MER6428633.1"/>
    <property type="molecule type" value="Genomic_DNA"/>
</dbReference>
<dbReference type="InterPro" id="IPR011989">
    <property type="entry name" value="ARM-like"/>
</dbReference>
<dbReference type="Proteomes" id="UP001470023">
    <property type="component" value="Unassembled WGS sequence"/>
</dbReference>
<keyword evidence="3" id="KW-1185">Reference proteome</keyword>
<protein>
    <recommendedName>
        <fullName evidence="4">HEAT repeat domain-containing protein</fullName>
    </recommendedName>
</protein>
<name>A0ABV1U4M2_9ACTN</name>
<dbReference type="InterPro" id="IPR016024">
    <property type="entry name" value="ARM-type_fold"/>
</dbReference>
<dbReference type="SUPFAM" id="SSF48371">
    <property type="entry name" value="ARM repeat"/>
    <property type="match status" value="1"/>
</dbReference>
<accession>A0ABV1U4M2</accession>
<feature type="region of interest" description="Disordered" evidence="1">
    <location>
        <begin position="235"/>
        <end position="254"/>
    </location>
</feature>
<evidence type="ECO:0008006" key="4">
    <source>
        <dbReference type="Google" id="ProtNLM"/>
    </source>
</evidence>
<proteinExistence type="predicted"/>
<evidence type="ECO:0000313" key="3">
    <source>
        <dbReference type="Proteomes" id="UP001470023"/>
    </source>
</evidence>
<dbReference type="RefSeq" id="WP_352063503.1">
    <property type="nucleotide sequence ID" value="NZ_JBEPAZ010000008.1"/>
</dbReference>